<dbReference type="Pfam" id="PF02620">
    <property type="entry name" value="YceD"/>
    <property type="match status" value="1"/>
</dbReference>
<keyword evidence="3" id="KW-1185">Reference proteome</keyword>
<proteinExistence type="predicted"/>
<dbReference type="InterPro" id="IPR003772">
    <property type="entry name" value="YceD"/>
</dbReference>
<dbReference type="PANTHER" id="PTHR34374">
    <property type="entry name" value="LARGE RIBOSOMAL RNA SUBUNIT ACCUMULATION PROTEIN YCED HOMOLOG 1, CHLOROPLASTIC"/>
    <property type="match status" value="1"/>
</dbReference>
<dbReference type="STRING" id="1391654.AKJ09_10308"/>
<evidence type="ECO:0000256" key="1">
    <source>
        <dbReference type="SAM" id="MobiDB-lite"/>
    </source>
</evidence>
<feature type="region of interest" description="Disordered" evidence="1">
    <location>
        <begin position="100"/>
        <end position="136"/>
    </location>
</feature>
<feature type="region of interest" description="Disordered" evidence="1">
    <location>
        <begin position="167"/>
        <end position="211"/>
    </location>
</feature>
<evidence type="ECO:0000313" key="3">
    <source>
        <dbReference type="Proteomes" id="UP000064967"/>
    </source>
</evidence>
<gene>
    <name evidence="2" type="ORF">AKJ09_10308</name>
</gene>
<feature type="compositionally biased region" description="Basic and acidic residues" evidence="1">
    <location>
        <begin position="104"/>
        <end position="124"/>
    </location>
</feature>
<dbReference type="RefSeq" id="WP_169928504.1">
    <property type="nucleotide sequence ID" value="NZ_CP012333.1"/>
</dbReference>
<name>A0A0K1QDY8_9BACT</name>
<feature type="compositionally biased region" description="Acidic residues" evidence="1">
    <location>
        <begin position="125"/>
        <end position="136"/>
    </location>
</feature>
<dbReference type="EMBL" id="CP012333">
    <property type="protein sequence ID" value="AKV03645.1"/>
    <property type="molecule type" value="Genomic_DNA"/>
</dbReference>
<sequence>MTAHEFTINVTDLDAGGKEYEFPIRAAWLRGALEENEATASTEDGTLSLRASKSGHDVVVHGTLDVKVHVPCARCLEPFDLPIHSDISVLYVPAARIKAPGPAKSEKSDKDAEPKSKGKGKAKEAEEEYEFTSEEADTLGYDGETVVLDDLVRDEVMLEIPMIPLCSDGCPGMSPAPEERIASAEEPEGQGIDSIDPRLAPLLRFKKETKS</sequence>
<reference evidence="2 3" key="1">
    <citation type="submission" date="2015-08" db="EMBL/GenBank/DDBJ databases">
        <authorList>
            <person name="Babu N.S."/>
            <person name="Beckwith C.J."/>
            <person name="Beseler K.G."/>
            <person name="Brison A."/>
            <person name="Carone J.V."/>
            <person name="Caskin T.P."/>
            <person name="Diamond M."/>
            <person name="Durham M.E."/>
            <person name="Foxe J.M."/>
            <person name="Go M."/>
            <person name="Henderson B.A."/>
            <person name="Jones I.B."/>
            <person name="McGettigan J.A."/>
            <person name="Micheletti S.J."/>
            <person name="Nasrallah M.E."/>
            <person name="Ortiz D."/>
            <person name="Piller C.R."/>
            <person name="Privatt S.R."/>
            <person name="Schneider S.L."/>
            <person name="Sharp S."/>
            <person name="Smith T.C."/>
            <person name="Stanton J.D."/>
            <person name="Ullery H.E."/>
            <person name="Wilson R.J."/>
            <person name="Serrano M.G."/>
            <person name="Buck G."/>
            <person name="Lee V."/>
            <person name="Wang Y."/>
            <person name="Carvalho R."/>
            <person name="Voegtly L."/>
            <person name="Shi R."/>
            <person name="Duckworth R."/>
            <person name="Johnson A."/>
            <person name="Loviza R."/>
            <person name="Walstead R."/>
            <person name="Shah Z."/>
            <person name="Kiflezghi M."/>
            <person name="Wade K."/>
            <person name="Ball S.L."/>
            <person name="Bradley K.W."/>
            <person name="Asai D.J."/>
            <person name="Bowman C.A."/>
            <person name="Russell D.A."/>
            <person name="Pope W.H."/>
            <person name="Jacobs-Sera D."/>
            <person name="Hendrix R.W."/>
            <person name="Hatfull G.F."/>
        </authorList>
    </citation>
    <scope>NUCLEOTIDE SEQUENCE [LARGE SCALE GENOMIC DNA]</scope>
    <source>
        <strain evidence="2 3">DSM 27648</strain>
    </source>
</reference>
<dbReference type="AlphaFoldDB" id="A0A0K1QDY8"/>
<dbReference type="KEGG" id="llu:AKJ09_10308"/>
<accession>A0A0K1QDY8</accession>
<organism evidence="2 3">
    <name type="scientific">Labilithrix luteola</name>
    <dbReference type="NCBI Taxonomy" id="1391654"/>
    <lineage>
        <taxon>Bacteria</taxon>
        <taxon>Pseudomonadati</taxon>
        <taxon>Myxococcota</taxon>
        <taxon>Polyangia</taxon>
        <taxon>Polyangiales</taxon>
        <taxon>Labilitrichaceae</taxon>
        <taxon>Labilithrix</taxon>
    </lineage>
</organism>
<dbReference type="Proteomes" id="UP000064967">
    <property type="component" value="Chromosome"/>
</dbReference>
<protein>
    <recommendedName>
        <fullName evidence="4">DUF177 domain-containing protein</fullName>
    </recommendedName>
</protein>
<evidence type="ECO:0000313" key="2">
    <source>
        <dbReference type="EMBL" id="AKV03645.1"/>
    </source>
</evidence>
<dbReference type="PANTHER" id="PTHR34374:SF1">
    <property type="entry name" value="LARGE RIBOSOMAL RNA SUBUNIT ACCUMULATION PROTEIN YCED HOMOLOG 1, CHLOROPLASTIC"/>
    <property type="match status" value="1"/>
</dbReference>
<evidence type="ECO:0008006" key="4">
    <source>
        <dbReference type="Google" id="ProtNLM"/>
    </source>
</evidence>